<accession>A0A1M5P2N3</accession>
<name>A0A1M5P2N3_9BACT</name>
<gene>
    <name evidence="1" type="ORF">SAMN04488109_2645</name>
</gene>
<proteinExistence type="predicted"/>
<reference evidence="1 2" key="1">
    <citation type="submission" date="2016-11" db="EMBL/GenBank/DDBJ databases">
        <authorList>
            <person name="Jaros S."/>
            <person name="Januszkiewicz K."/>
            <person name="Wedrychowicz H."/>
        </authorList>
    </citation>
    <scope>NUCLEOTIDE SEQUENCE [LARGE SCALE GENOMIC DNA]</scope>
    <source>
        <strain evidence="1 2">DSM 24574</strain>
    </source>
</reference>
<evidence type="ECO:0000313" key="2">
    <source>
        <dbReference type="Proteomes" id="UP000184212"/>
    </source>
</evidence>
<sequence length="274" mass="31516">MLQNAMMRYLYPEGLPDGLEGLEDKIVTRPGESLIEASQRAGIVDIGEVKNLNKTFNEKDKSQPQVLKTAGEPERLPTDVKAIINAMETLKYKVRKDDTRNYNLNIVGLRNEEVKVNKFNDELWVFWKYENLWKLNKYKITTNPGLFWLNNPMGQRGTAILKEGQYIDSHLFGKHKGKYEALVQATPLTVIRDTNKDAKIDYDSKKTQTGLFGINIHRASETHESKQVDKYSAGCQVFANPTEFAEFIKLCKIYLAEWGNKFTYTLIRKSQVKI</sequence>
<dbReference type="EMBL" id="FQWQ01000001">
    <property type="protein sequence ID" value="SHG96042.1"/>
    <property type="molecule type" value="Genomic_DNA"/>
</dbReference>
<keyword evidence="2" id="KW-1185">Reference proteome</keyword>
<protein>
    <submittedName>
        <fullName evidence="1">Uncharacterized protein</fullName>
    </submittedName>
</protein>
<organism evidence="1 2">
    <name type="scientific">Chryseolinea serpens</name>
    <dbReference type="NCBI Taxonomy" id="947013"/>
    <lineage>
        <taxon>Bacteria</taxon>
        <taxon>Pseudomonadati</taxon>
        <taxon>Bacteroidota</taxon>
        <taxon>Cytophagia</taxon>
        <taxon>Cytophagales</taxon>
        <taxon>Fulvivirgaceae</taxon>
        <taxon>Chryseolinea</taxon>
    </lineage>
</organism>
<dbReference type="Proteomes" id="UP000184212">
    <property type="component" value="Unassembled WGS sequence"/>
</dbReference>
<dbReference type="STRING" id="947013.SAMN04488109_2645"/>
<evidence type="ECO:0000313" key="1">
    <source>
        <dbReference type="EMBL" id="SHG96042.1"/>
    </source>
</evidence>
<dbReference type="AlphaFoldDB" id="A0A1M5P2N3"/>